<dbReference type="PANTHER" id="PTHR43707">
    <property type="entry name" value="HISTIDYL-TRNA SYNTHETASE"/>
    <property type="match status" value="1"/>
</dbReference>
<evidence type="ECO:0000256" key="11">
    <source>
        <dbReference type="HAMAP-Rule" id="MF_00127"/>
    </source>
</evidence>
<dbReference type="PIRSF" id="PIRSF001549">
    <property type="entry name" value="His-tRNA_synth"/>
    <property type="match status" value="1"/>
</dbReference>
<keyword evidence="5 11" id="KW-0436">Ligase</keyword>
<evidence type="ECO:0000256" key="9">
    <source>
        <dbReference type="ARBA" id="ARBA00023146"/>
    </source>
</evidence>
<dbReference type="HAMAP" id="MF_00127">
    <property type="entry name" value="His_tRNA_synth"/>
    <property type="match status" value="1"/>
</dbReference>
<dbReference type="GO" id="GO:0016740">
    <property type="term" value="F:transferase activity"/>
    <property type="evidence" value="ECO:0007669"/>
    <property type="project" value="UniProtKB-ARBA"/>
</dbReference>
<evidence type="ECO:0000256" key="2">
    <source>
        <dbReference type="ARBA" id="ARBA00008226"/>
    </source>
</evidence>
<feature type="binding site" evidence="12">
    <location>
        <begin position="80"/>
        <end position="82"/>
    </location>
    <ligand>
        <name>L-histidine</name>
        <dbReference type="ChEBI" id="CHEBI:57595"/>
    </ligand>
</feature>
<evidence type="ECO:0000256" key="12">
    <source>
        <dbReference type="PIRSR" id="PIRSR001549-1"/>
    </source>
</evidence>
<keyword evidence="15" id="KW-1185">Reference proteome</keyword>
<keyword evidence="4 11" id="KW-0963">Cytoplasm</keyword>
<keyword evidence="6 11" id="KW-0547">Nucleotide-binding</keyword>
<evidence type="ECO:0000256" key="5">
    <source>
        <dbReference type="ARBA" id="ARBA00022598"/>
    </source>
</evidence>
<comment type="subcellular location">
    <subcellularLocation>
        <location evidence="1 11">Cytoplasm</location>
    </subcellularLocation>
</comment>
<evidence type="ECO:0000313" key="15">
    <source>
        <dbReference type="Proteomes" id="UP000242754"/>
    </source>
</evidence>
<dbReference type="InterPro" id="IPR004154">
    <property type="entry name" value="Anticodon-bd"/>
</dbReference>
<sequence length="440" mass="49855">MIQKPKGTADIFLQDAEIWQYVEETARILMHDYQFSEIRTPMFESYELFSRGVGDTSDIVSKEMYDFFDKGDRHIALKPEGTAPVVRAYVENKLFGPEYPKPLKVYYLSPMFRYERPQGGRMRQFHQLGVEVFGSTNPATDVETIALAWDVLKEIGLTDLKLVINSLGKTADRIRYREALIAYLEPFHDELSNDSQTRLHKNPLRVLDSKDKRDKEIVANAPSILEFLSEESKKHFEDVQQLLNALEIPFSINSNMVRGLDYYQDTIFEIMTSSAVFGAETTVCGGGRYDGLVEEIGGPDVPGFGFGMGLERLVLLMKDQHVEIPDLTELDVYVVGLGEETNVETLKLVQNARQSGFSADRDFLDRKAKAQFKTAAKNGAKVVMTIGEEELSKQQVQFKVMATGKEVTLPLAEVYADFEKVYNLQASDMTAFNEFFGKEN</sequence>
<comment type="similarity">
    <text evidence="2 11">Belongs to the class-II aminoacyl-tRNA synthetase family.</text>
</comment>
<organism evidence="14 15">
    <name type="scientific">Trichococcus palustris</name>
    <dbReference type="NCBI Taxonomy" id="140314"/>
    <lineage>
        <taxon>Bacteria</taxon>
        <taxon>Bacillati</taxon>
        <taxon>Bacillota</taxon>
        <taxon>Bacilli</taxon>
        <taxon>Lactobacillales</taxon>
        <taxon>Carnobacteriaceae</taxon>
        <taxon>Trichococcus</taxon>
    </lineage>
</organism>
<dbReference type="GO" id="GO:0005737">
    <property type="term" value="C:cytoplasm"/>
    <property type="evidence" value="ECO:0007669"/>
    <property type="project" value="UniProtKB-SubCell"/>
</dbReference>
<name>A0A143YEE0_9LACT</name>
<dbReference type="Proteomes" id="UP000242754">
    <property type="component" value="Unassembled WGS sequence"/>
</dbReference>
<dbReference type="NCBIfam" id="TIGR00442">
    <property type="entry name" value="hisS"/>
    <property type="match status" value="1"/>
</dbReference>
<feature type="domain" description="Aminoacyl-transfer RNA synthetases class-II family profile" evidence="13">
    <location>
        <begin position="7"/>
        <end position="325"/>
    </location>
</feature>
<evidence type="ECO:0000313" key="14">
    <source>
        <dbReference type="EMBL" id="CZQ87081.1"/>
    </source>
</evidence>
<evidence type="ECO:0000256" key="3">
    <source>
        <dbReference type="ARBA" id="ARBA00011738"/>
    </source>
</evidence>
<evidence type="ECO:0000256" key="10">
    <source>
        <dbReference type="ARBA" id="ARBA00047639"/>
    </source>
</evidence>
<evidence type="ECO:0000256" key="4">
    <source>
        <dbReference type="ARBA" id="ARBA00022490"/>
    </source>
</evidence>
<dbReference type="PROSITE" id="PS50862">
    <property type="entry name" value="AA_TRNA_LIGASE_II"/>
    <property type="match status" value="1"/>
</dbReference>
<comment type="catalytic activity">
    <reaction evidence="10 11">
        <text>tRNA(His) + L-histidine + ATP = L-histidyl-tRNA(His) + AMP + diphosphate + H(+)</text>
        <dbReference type="Rhea" id="RHEA:17313"/>
        <dbReference type="Rhea" id="RHEA-COMP:9665"/>
        <dbReference type="Rhea" id="RHEA-COMP:9689"/>
        <dbReference type="ChEBI" id="CHEBI:15378"/>
        <dbReference type="ChEBI" id="CHEBI:30616"/>
        <dbReference type="ChEBI" id="CHEBI:33019"/>
        <dbReference type="ChEBI" id="CHEBI:57595"/>
        <dbReference type="ChEBI" id="CHEBI:78442"/>
        <dbReference type="ChEBI" id="CHEBI:78527"/>
        <dbReference type="ChEBI" id="CHEBI:456215"/>
        <dbReference type="EC" id="6.1.1.21"/>
    </reaction>
</comment>
<dbReference type="GO" id="GO:0005524">
    <property type="term" value="F:ATP binding"/>
    <property type="evidence" value="ECO:0007669"/>
    <property type="project" value="UniProtKB-UniRule"/>
</dbReference>
<dbReference type="InterPro" id="IPR004516">
    <property type="entry name" value="HisRS/HisZ"/>
</dbReference>
<keyword evidence="9 11" id="KW-0030">Aminoacyl-tRNA synthetase</keyword>
<dbReference type="InterPro" id="IPR033656">
    <property type="entry name" value="HisRS_anticodon"/>
</dbReference>
<dbReference type="InterPro" id="IPR015807">
    <property type="entry name" value="His-tRNA-ligase"/>
</dbReference>
<evidence type="ECO:0000256" key="7">
    <source>
        <dbReference type="ARBA" id="ARBA00022840"/>
    </source>
</evidence>
<feature type="binding site" evidence="12">
    <location>
        <position position="131"/>
    </location>
    <ligand>
        <name>L-histidine</name>
        <dbReference type="ChEBI" id="CHEBI:57595"/>
    </ligand>
</feature>
<dbReference type="CDD" id="cd00859">
    <property type="entry name" value="HisRS_anticodon"/>
    <property type="match status" value="1"/>
</dbReference>
<evidence type="ECO:0000256" key="6">
    <source>
        <dbReference type="ARBA" id="ARBA00022741"/>
    </source>
</evidence>
<feature type="binding site" evidence="12">
    <location>
        <position position="127"/>
    </location>
    <ligand>
        <name>L-histidine</name>
        <dbReference type="ChEBI" id="CHEBI:57595"/>
    </ligand>
</feature>
<evidence type="ECO:0000256" key="8">
    <source>
        <dbReference type="ARBA" id="ARBA00022917"/>
    </source>
</evidence>
<proteinExistence type="inferred from homology"/>
<dbReference type="EC" id="6.1.1.21" evidence="11"/>
<reference evidence="14 15" key="1">
    <citation type="submission" date="2016-02" db="EMBL/GenBank/DDBJ databases">
        <authorList>
            <person name="Wen L."/>
            <person name="He K."/>
            <person name="Yang H."/>
        </authorList>
    </citation>
    <scope>NUCLEOTIDE SEQUENCE [LARGE SCALE GENOMIC DNA]</scope>
    <source>
        <strain evidence="14">Trichococcus palustris</strain>
    </source>
</reference>
<keyword evidence="7 11" id="KW-0067">ATP-binding</keyword>
<dbReference type="CDD" id="cd00773">
    <property type="entry name" value="HisRS-like_core"/>
    <property type="match status" value="1"/>
</dbReference>
<feature type="binding site" evidence="12">
    <location>
        <position position="113"/>
    </location>
    <ligand>
        <name>L-histidine</name>
        <dbReference type="ChEBI" id="CHEBI:57595"/>
    </ligand>
</feature>
<evidence type="ECO:0000256" key="1">
    <source>
        <dbReference type="ARBA" id="ARBA00004496"/>
    </source>
</evidence>
<dbReference type="InterPro" id="IPR041715">
    <property type="entry name" value="HisRS-like_core"/>
</dbReference>
<dbReference type="InterPro" id="IPR045864">
    <property type="entry name" value="aa-tRNA-synth_II/BPL/LPL"/>
</dbReference>
<protein>
    <recommendedName>
        <fullName evidence="11">Histidine--tRNA ligase</fullName>
        <ecNumber evidence="11">6.1.1.21</ecNumber>
    </recommendedName>
    <alternativeName>
        <fullName evidence="11">Histidyl-tRNA synthetase</fullName>
        <shortName evidence="11">HisRS</shortName>
    </alternativeName>
</protein>
<comment type="subunit">
    <text evidence="3 11">Homodimer.</text>
</comment>
<dbReference type="AlphaFoldDB" id="A0A143YEE0"/>
<keyword evidence="8 11" id="KW-0648">Protein biosynthesis</keyword>
<dbReference type="GO" id="GO:0004821">
    <property type="term" value="F:histidine-tRNA ligase activity"/>
    <property type="evidence" value="ECO:0007669"/>
    <property type="project" value="UniProtKB-UniRule"/>
</dbReference>
<dbReference type="InterPro" id="IPR006195">
    <property type="entry name" value="aa-tRNA-synth_II"/>
</dbReference>
<dbReference type="Pfam" id="PF03129">
    <property type="entry name" value="HGTP_anticodon"/>
    <property type="match status" value="1"/>
</dbReference>
<feature type="binding site" evidence="12">
    <location>
        <begin position="262"/>
        <end position="263"/>
    </location>
    <ligand>
        <name>L-histidine</name>
        <dbReference type="ChEBI" id="CHEBI:57595"/>
    </ligand>
</feature>
<dbReference type="GO" id="GO:0140096">
    <property type="term" value="F:catalytic activity, acting on a protein"/>
    <property type="evidence" value="ECO:0007669"/>
    <property type="project" value="UniProtKB-ARBA"/>
</dbReference>
<accession>A0A143YEE0</accession>
<dbReference type="InterPro" id="IPR036621">
    <property type="entry name" value="Anticodon-bd_dom_sf"/>
</dbReference>
<feature type="binding site" evidence="12">
    <location>
        <position position="258"/>
    </location>
    <ligand>
        <name>L-histidine</name>
        <dbReference type="ChEBI" id="CHEBI:57595"/>
    </ligand>
</feature>
<dbReference type="Pfam" id="PF13393">
    <property type="entry name" value="tRNA-synt_His"/>
    <property type="match status" value="1"/>
</dbReference>
<evidence type="ECO:0000259" key="13">
    <source>
        <dbReference type="PROSITE" id="PS50862"/>
    </source>
</evidence>
<dbReference type="FunFam" id="3.30.930.10:FF:000005">
    <property type="entry name" value="Histidine--tRNA ligase"/>
    <property type="match status" value="1"/>
</dbReference>
<dbReference type="SUPFAM" id="SSF52954">
    <property type="entry name" value="Class II aaRS ABD-related"/>
    <property type="match status" value="1"/>
</dbReference>
<dbReference type="GO" id="GO:0006427">
    <property type="term" value="P:histidyl-tRNA aminoacylation"/>
    <property type="evidence" value="ECO:0007669"/>
    <property type="project" value="UniProtKB-UniRule"/>
</dbReference>
<dbReference type="RefSeq" id="WP_087031847.1">
    <property type="nucleotide sequence ID" value="NZ_FJNE01000002.1"/>
</dbReference>
<dbReference type="STRING" id="140314.SAMN04488076_105110"/>
<dbReference type="OrthoDB" id="9800814at2"/>
<dbReference type="PANTHER" id="PTHR43707:SF1">
    <property type="entry name" value="HISTIDINE--TRNA LIGASE, MITOCHONDRIAL-RELATED"/>
    <property type="match status" value="1"/>
</dbReference>
<dbReference type="Gene3D" id="3.40.50.800">
    <property type="entry name" value="Anticodon-binding domain"/>
    <property type="match status" value="1"/>
</dbReference>
<gene>
    <name evidence="11" type="primary">hisS</name>
    <name evidence="14" type="ORF">Tpal_849</name>
</gene>
<dbReference type="SUPFAM" id="SSF55681">
    <property type="entry name" value="Class II aaRS and biotin synthetases"/>
    <property type="match status" value="1"/>
</dbReference>
<dbReference type="EMBL" id="FJNE01000002">
    <property type="protein sequence ID" value="CZQ87081.1"/>
    <property type="molecule type" value="Genomic_DNA"/>
</dbReference>
<dbReference type="Gene3D" id="3.30.930.10">
    <property type="entry name" value="Bira Bifunctional Protein, Domain 2"/>
    <property type="match status" value="1"/>
</dbReference>